<dbReference type="PANTHER" id="PTHR45702">
    <property type="entry name" value="ADAM10/ADAM17 METALLOPEPTIDASE FAMILY MEMBER"/>
    <property type="match status" value="1"/>
</dbReference>
<dbReference type="PANTHER" id="PTHR45702:SF2">
    <property type="entry name" value="KUZBANIAN, ISOFORM A"/>
    <property type="match status" value="1"/>
</dbReference>
<dbReference type="OMA" id="VASIHCA"/>
<dbReference type="SUPFAM" id="SSF55486">
    <property type="entry name" value="Metalloproteases ('zincins'), catalytic domain"/>
    <property type="match status" value="1"/>
</dbReference>
<dbReference type="GO" id="GO:0004222">
    <property type="term" value="F:metalloendopeptidase activity"/>
    <property type="evidence" value="ECO:0007669"/>
    <property type="project" value="InterPro"/>
</dbReference>
<dbReference type="WBParaSite" id="nRc.2.0.1.t46020-RA">
    <property type="protein sequence ID" value="nRc.2.0.1.t46020-RA"/>
    <property type="gene ID" value="nRc.2.0.1.g46020"/>
</dbReference>
<feature type="domain" description="Peptidase M12B" evidence="2">
    <location>
        <begin position="1"/>
        <end position="242"/>
    </location>
</feature>
<dbReference type="PROSITE" id="PS50215">
    <property type="entry name" value="ADAM_MEPRO"/>
    <property type="match status" value="1"/>
</dbReference>
<protein>
    <submittedName>
        <fullName evidence="4">Peptidase M12B domain-containing protein</fullName>
    </submittedName>
</protein>
<dbReference type="AlphaFoldDB" id="A0A915L4L2"/>
<dbReference type="GO" id="GO:0007219">
    <property type="term" value="P:Notch signaling pathway"/>
    <property type="evidence" value="ECO:0007669"/>
    <property type="project" value="TreeGrafter"/>
</dbReference>
<evidence type="ECO:0000259" key="2">
    <source>
        <dbReference type="PROSITE" id="PS50215"/>
    </source>
</evidence>
<dbReference type="GO" id="GO:0005886">
    <property type="term" value="C:plasma membrane"/>
    <property type="evidence" value="ECO:0007669"/>
    <property type="project" value="TreeGrafter"/>
</dbReference>
<dbReference type="InterPro" id="IPR051489">
    <property type="entry name" value="ADAM_Metalloproteinase"/>
</dbReference>
<sequence>TRNEIFALFNNHIKAVNAIYESTDFGGVRGVNFNVQRTTIWDSSSCPNSDLEDPKKNSFCEDNVDVSNFLNLHSIKNHSDFCLAYVLTSRDFVGGTLGLAWVASTTSGGLFMYSFYDPPTDFCFSAKRESFGYSYEITSSGGLCEPYKWYSEGSKRVRRSLNTGIITLVNYHNRVPMKVSQLTLAHEIGHNFGSPHDFPASCQPGSPEGNYIMFASATSGDKPNNAKFSPCSVANISAVLKEVLAQPPHLDMSGIRRNCLIDPMTSFCGNGVVEDGEQCDCGYDESECEQRQDHCCYARTTRGKLNENRCQRLPNANCR</sequence>
<dbReference type="Proteomes" id="UP000887565">
    <property type="component" value="Unplaced"/>
</dbReference>
<name>A0A915L4L2_ROMCU</name>
<dbReference type="Gene3D" id="3.40.390.10">
    <property type="entry name" value="Collagenase (Catalytic Domain)"/>
    <property type="match status" value="1"/>
</dbReference>
<dbReference type="InterPro" id="IPR036436">
    <property type="entry name" value="Disintegrin_dom_sf"/>
</dbReference>
<reference evidence="4" key="1">
    <citation type="submission" date="2022-11" db="UniProtKB">
        <authorList>
            <consortium name="WormBaseParasite"/>
        </authorList>
    </citation>
    <scope>IDENTIFICATION</scope>
</reference>
<evidence type="ECO:0000313" key="3">
    <source>
        <dbReference type="Proteomes" id="UP000887565"/>
    </source>
</evidence>
<dbReference type="InterPro" id="IPR001590">
    <property type="entry name" value="Peptidase_M12B"/>
</dbReference>
<dbReference type="Pfam" id="PF13574">
    <property type="entry name" value="Reprolysin_2"/>
    <property type="match status" value="1"/>
</dbReference>
<keyword evidence="3" id="KW-1185">Reference proteome</keyword>
<dbReference type="GO" id="GO:0006509">
    <property type="term" value="P:membrane protein ectodomain proteolysis"/>
    <property type="evidence" value="ECO:0007669"/>
    <property type="project" value="TreeGrafter"/>
</dbReference>
<feature type="active site" evidence="1">
    <location>
        <position position="187"/>
    </location>
</feature>
<dbReference type="InterPro" id="IPR024079">
    <property type="entry name" value="MetalloPept_cat_dom_sf"/>
</dbReference>
<accession>A0A915L4L2</accession>
<feature type="binding site" evidence="1">
    <location>
        <position position="190"/>
    </location>
    <ligand>
        <name>Zn(2+)</name>
        <dbReference type="ChEBI" id="CHEBI:29105"/>
        <note>catalytic</note>
    </ligand>
</feature>
<comment type="caution">
    <text evidence="1">Lacks conserved residue(s) required for the propagation of feature annotation.</text>
</comment>
<feature type="binding site" evidence="1">
    <location>
        <position position="186"/>
    </location>
    <ligand>
        <name>Zn(2+)</name>
        <dbReference type="ChEBI" id="CHEBI:29105"/>
        <note>catalytic</note>
    </ligand>
</feature>
<proteinExistence type="predicted"/>
<feature type="binding site" evidence="1">
    <location>
        <position position="196"/>
    </location>
    <ligand>
        <name>Zn(2+)</name>
        <dbReference type="ChEBI" id="CHEBI:29105"/>
        <note>catalytic</note>
    </ligand>
</feature>
<evidence type="ECO:0000256" key="1">
    <source>
        <dbReference type="PROSITE-ProRule" id="PRU00276"/>
    </source>
</evidence>
<organism evidence="3 4">
    <name type="scientific">Romanomermis culicivorax</name>
    <name type="common">Nematode worm</name>
    <dbReference type="NCBI Taxonomy" id="13658"/>
    <lineage>
        <taxon>Eukaryota</taxon>
        <taxon>Metazoa</taxon>
        <taxon>Ecdysozoa</taxon>
        <taxon>Nematoda</taxon>
        <taxon>Enoplea</taxon>
        <taxon>Dorylaimia</taxon>
        <taxon>Mermithida</taxon>
        <taxon>Mermithoidea</taxon>
        <taxon>Mermithidae</taxon>
        <taxon>Romanomermis</taxon>
    </lineage>
</organism>
<dbReference type="GO" id="GO:0046872">
    <property type="term" value="F:metal ion binding"/>
    <property type="evidence" value="ECO:0007669"/>
    <property type="project" value="UniProtKB-KW"/>
</dbReference>
<keyword evidence="1" id="KW-0862">Zinc</keyword>
<evidence type="ECO:0000313" key="4">
    <source>
        <dbReference type="WBParaSite" id="nRc.2.0.1.t46020-RA"/>
    </source>
</evidence>
<dbReference type="Gene3D" id="4.10.70.10">
    <property type="entry name" value="Disintegrin domain"/>
    <property type="match status" value="1"/>
</dbReference>
<keyword evidence="1" id="KW-0479">Metal-binding</keyword>